<evidence type="ECO:0000313" key="2">
    <source>
        <dbReference type="Proteomes" id="UP001143910"/>
    </source>
</evidence>
<comment type="caution">
    <text evidence="1">The sequence shown here is derived from an EMBL/GenBank/DDBJ whole genome shotgun (WGS) entry which is preliminary data.</text>
</comment>
<organism evidence="1 2">
    <name type="scientific">Zarea fungicola</name>
    <dbReference type="NCBI Taxonomy" id="93591"/>
    <lineage>
        <taxon>Eukaryota</taxon>
        <taxon>Fungi</taxon>
        <taxon>Dikarya</taxon>
        <taxon>Ascomycota</taxon>
        <taxon>Pezizomycotina</taxon>
        <taxon>Sordariomycetes</taxon>
        <taxon>Hypocreomycetidae</taxon>
        <taxon>Hypocreales</taxon>
        <taxon>Cordycipitaceae</taxon>
        <taxon>Zarea</taxon>
    </lineage>
</organism>
<keyword evidence="2" id="KW-1185">Reference proteome</keyword>
<dbReference type="EMBL" id="JANJQO010000702">
    <property type="protein sequence ID" value="KAJ2975488.1"/>
    <property type="molecule type" value="Genomic_DNA"/>
</dbReference>
<evidence type="ECO:0000313" key="1">
    <source>
        <dbReference type="EMBL" id="KAJ2975488.1"/>
    </source>
</evidence>
<dbReference type="Proteomes" id="UP001143910">
    <property type="component" value="Unassembled WGS sequence"/>
</dbReference>
<protein>
    <submittedName>
        <fullName evidence="1">Uncharacterized protein</fullName>
    </submittedName>
</protein>
<gene>
    <name evidence="1" type="ORF">NQ176_g5491</name>
</gene>
<reference evidence="1" key="1">
    <citation type="submission" date="2022-08" db="EMBL/GenBank/DDBJ databases">
        <title>Genome Sequence of Lecanicillium fungicola.</title>
        <authorList>
            <person name="Buettner E."/>
        </authorList>
    </citation>
    <scope>NUCLEOTIDE SEQUENCE</scope>
    <source>
        <strain evidence="1">Babe33</strain>
    </source>
</reference>
<sequence>MAKARNYLLYTALKPEHAWVYWRDADIEESPDSLIEDFIAHDKDIIVPNIWFHRYDDKGVDIEGRFDYNSWVESPQALALAKTLDKDTVIVEGYKEFKTGREYMCRMGDRHQNKDEELELDGVGGVSILVKADVHRSGINFPAYAFENQAETEGFAKMAKRAGYSVVGLPNYVVWHKDTDEKGGKN</sequence>
<name>A0ACC1N9L8_9HYPO</name>
<accession>A0ACC1N9L8</accession>
<proteinExistence type="predicted"/>